<organism evidence="1">
    <name type="scientific">Spodoptera frugiperda</name>
    <name type="common">Fall armyworm</name>
    <dbReference type="NCBI Taxonomy" id="7108"/>
    <lineage>
        <taxon>Eukaryota</taxon>
        <taxon>Metazoa</taxon>
        <taxon>Ecdysozoa</taxon>
        <taxon>Arthropoda</taxon>
        <taxon>Hexapoda</taxon>
        <taxon>Insecta</taxon>
        <taxon>Pterygota</taxon>
        <taxon>Neoptera</taxon>
        <taxon>Endopterygota</taxon>
        <taxon>Lepidoptera</taxon>
        <taxon>Glossata</taxon>
        <taxon>Ditrysia</taxon>
        <taxon>Noctuoidea</taxon>
        <taxon>Noctuidae</taxon>
        <taxon>Amphipyrinae</taxon>
        <taxon>Spodoptera</taxon>
    </lineage>
</organism>
<dbReference type="AlphaFoldDB" id="A0A2H1WBA3"/>
<name>A0A2H1WBA3_SPOFR</name>
<reference evidence="1" key="1">
    <citation type="submission" date="2016-07" db="EMBL/GenBank/DDBJ databases">
        <authorList>
            <person name="Bretaudeau A."/>
        </authorList>
    </citation>
    <scope>NUCLEOTIDE SEQUENCE</scope>
    <source>
        <strain evidence="1">Rice</strain>
        <tissue evidence="1">Whole body</tissue>
    </source>
</reference>
<sequence length="94" mass="10793">MCSAWAELRRVLRDVARNGDESHVRESHALARMGQLGRSGTIVMCFVISEPKIPYSALDVQPTYLTKTWEYHPITSPAWSEGIHRHKMKCVFHN</sequence>
<protein>
    <submittedName>
        <fullName evidence="1">SFRICE_005222</fullName>
    </submittedName>
</protein>
<dbReference type="EMBL" id="ODYU01007521">
    <property type="protein sequence ID" value="SOQ50365.1"/>
    <property type="molecule type" value="Genomic_DNA"/>
</dbReference>
<accession>A0A2H1WBA3</accession>
<gene>
    <name evidence="1" type="ORF">SFRICE_005222</name>
</gene>
<evidence type="ECO:0000313" key="1">
    <source>
        <dbReference type="EMBL" id="SOQ50365.1"/>
    </source>
</evidence>
<proteinExistence type="predicted"/>